<reference evidence="2 3" key="1">
    <citation type="submission" date="2024-09" db="EMBL/GenBank/DDBJ databases">
        <authorList>
            <person name="Sun Q."/>
            <person name="Mori K."/>
        </authorList>
    </citation>
    <scope>NUCLEOTIDE SEQUENCE [LARGE SCALE GENOMIC DNA]</scope>
    <source>
        <strain evidence="2 3">JCM 11411</strain>
    </source>
</reference>
<evidence type="ECO:0000313" key="3">
    <source>
        <dbReference type="Proteomes" id="UP001589587"/>
    </source>
</evidence>
<feature type="region of interest" description="Disordered" evidence="1">
    <location>
        <begin position="1"/>
        <end position="42"/>
    </location>
</feature>
<name>A0ABV5XL31_9NOCA</name>
<comment type="caution">
    <text evidence="2">The sequence shown here is derived from an EMBL/GenBank/DDBJ whole genome shotgun (WGS) entry which is preliminary data.</text>
</comment>
<feature type="compositionally biased region" description="Basic residues" evidence="1">
    <location>
        <begin position="1"/>
        <end position="12"/>
    </location>
</feature>
<evidence type="ECO:0000313" key="2">
    <source>
        <dbReference type="EMBL" id="MFB9783155.1"/>
    </source>
</evidence>
<protein>
    <submittedName>
        <fullName evidence="2">Uncharacterized protein</fullName>
    </submittedName>
</protein>
<sequence>MASRKLKRHSSFRVRNDPLSAQRNAETSAIKPKKSKRELNPGLRAEVQTRLDWAHPGADRRTGW</sequence>
<keyword evidence="3" id="KW-1185">Reference proteome</keyword>
<organism evidence="2 3">
    <name type="scientific">Rhodococcus baikonurensis</name>
    <dbReference type="NCBI Taxonomy" id="172041"/>
    <lineage>
        <taxon>Bacteria</taxon>
        <taxon>Bacillati</taxon>
        <taxon>Actinomycetota</taxon>
        <taxon>Actinomycetes</taxon>
        <taxon>Mycobacteriales</taxon>
        <taxon>Nocardiaceae</taxon>
        <taxon>Rhodococcus</taxon>
        <taxon>Rhodococcus erythropolis group</taxon>
    </lineage>
</organism>
<evidence type="ECO:0000256" key="1">
    <source>
        <dbReference type="SAM" id="MobiDB-lite"/>
    </source>
</evidence>
<dbReference type="Proteomes" id="UP001589587">
    <property type="component" value="Unassembled WGS sequence"/>
</dbReference>
<dbReference type="RefSeq" id="WP_378375907.1">
    <property type="nucleotide sequence ID" value="NZ_JBHMAS010000066.1"/>
</dbReference>
<gene>
    <name evidence="2" type="ORF">ACFFQ6_25985</name>
</gene>
<proteinExistence type="predicted"/>
<dbReference type="EMBL" id="JBHMAS010000066">
    <property type="protein sequence ID" value="MFB9783155.1"/>
    <property type="molecule type" value="Genomic_DNA"/>
</dbReference>
<accession>A0ABV5XL31</accession>